<comment type="caution">
    <text evidence="6">The sequence shown here is derived from an EMBL/GenBank/DDBJ whole genome shotgun (WGS) entry which is preliminary data.</text>
</comment>
<comment type="similarity">
    <text evidence="1">Belongs to the ABC transporter superfamily.</text>
</comment>
<dbReference type="GO" id="GO:0005524">
    <property type="term" value="F:ATP binding"/>
    <property type="evidence" value="ECO:0007669"/>
    <property type="project" value="UniProtKB-KW"/>
</dbReference>
<protein>
    <submittedName>
        <fullName evidence="6">MFS transporter</fullName>
    </submittedName>
</protein>
<dbReference type="Pfam" id="PF13732">
    <property type="entry name" value="DrrA1-3_C"/>
    <property type="match status" value="1"/>
</dbReference>
<evidence type="ECO:0000256" key="1">
    <source>
        <dbReference type="ARBA" id="ARBA00005417"/>
    </source>
</evidence>
<dbReference type="Gene3D" id="3.40.50.300">
    <property type="entry name" value="P-loop containing nucleotide triphosphate hydrolases"/>
    <property type="match status" value="1"/>
</dbReference>
<sequence>MIEVENLVKRYGNVTAVKGINFRVEPGEIVGLLGPNGAGKTTTMRMLTGFMPPTEGTIKICGFDILEDSMSVRQRVGYMPERVPVYPDMTVEGYVTFWAKLRGVRDVRARVHAVLAQFQLLDRRKQLVRFLSKGLRQRLGLAQALVHQPQVIILDEPTIGIDPRQVIEVREAVRSLRDGHAVLFSSHILTEIEQVCDRVIIIHHGQIVGEGTPETLSRQLAHRQQIFLVVEGSSDARISAFLKKIPEVVQVRAMDDGFLLTTQSERDLRPTLSRLITQEGYTIVEMRAVEASLEDVFLTLTGKKQA</sequence>
<dbReference type="PROSITE" id="PS50893">
    <property type="entry name" value="ABC_TRANSPORTER_2"/>
    <property type="match status" value="1"/>
</dbReference>
<evidence type="ECO:0000256" key="2">
    <source>
        <dbReference type="ARBA" id="ARBA00022448"/>
    </source>
</evidence>
<dbReference type="InterPro" id="IPR025302">
    <property type="entry name" value="DrrA1/2-like_C"/>
</dbReference>
<dbReference type="Proteomes" id="UP000234966">
    <property type="component" value="Unassembled WGS sequence"/>
</dbReference>
<keyword evidence="4" id="KW-0067">ATP-binding</keyword>
<evidence type="ECO:0000259" key="5">
    <source>
        <dbReference type="PROSITE" id="PS50893"/>
    </source>
</evidence>
<gene>
    <name evidence="6" type="ORF">CEN41_01870</name>
</gene>
<keyword evidence="3" id="KW-0547">Nucleotide-binding</keyword>
<dbReference type="PANTHER" id="PTHR43335:SF4">
    <property type="entry name" value="ABC TRANSPORTER, ATP-BINDING PROTEIN"/>
    <property type="match status" value="1"/>
</dbReference>
<feature type="domain" description="ABC transporter" evidence="5">
    <location>
        <begin position="2"/>
        <end position="229"/>
    </location>
</feature>
<proteinExistence type="inferred from homology"/>
<dbReference type="Pfam" id="PF00005">
    <property type="entry name" value="ABC_tran"/>
    <property type="match status" value="1"/>
</dbReference>
<dbReference type="InterPro" id="IPR003439">
    <property type="entry name" value="ABC_transporter-like_ATP-bd"/>
</dbReference>
<dbReference type="EMBL" id="NMQI01000031">
    <property type="protein sequence ID" value="PMB48304.1"/>
    <property type="molecule type" value="Genomic_DNA"/>
</dbReference>
<evidence type="ECO:0000313" key="6">
    <source>
        <dbReference type="EMBL" id="PMB48304.1"/>
    </source>
</evidence>
<dbReference type="SMART" id="SM00382">
    <property type="entry name" value="AAA"/>
    <property type="match status" value="1"/>
</dbReference>
<evidence type="ECO:0000313" key="7">
    <source>
        <dbReference type="Proteomes" id="UP000234966"/>
    </source>
</evidence>
<keyword evidence="2" id="KW-0813">Transport</keyword>
<dbReference type="InterPro" id="IPR003593">
    <property type="entry name" value="AAA+_ATPase"/>
</dbReference>
<reference evidence="6 7" key="1">
    <citation type="submission" date="2017-07" db="EMBL/GenBank/DDBJ databases">
        <title>Genomes of Fischerella (Mastigocladus) sp. strains.</title>
        <authorList>
            <person name="Miller S.R."/>
        </authorList>
    </citation>
    <scope>NUCLEOTIDE SEQUENCE [LARGE SCALE GENOMIC DNA]</scope>
    <source>
        <strain evidence="6 7">CCMEE 5330</strain>
    </source>
</reference>
<dbReference type="GO" id="GO:0016887">
    <property type="term" value="F:ATP hydrolysis activity"/>
    <property type="evidence" value="ECO:0007669"/>
    <property type="project" value="InterPro"/>
</dbReference>
<accession>A0A2N6MNF1</accession>
<dbReference type="SUPFAM" id="SSF52540">
    <property type="entry name" value="P-loop containing nucleoside triphosphate hydrolases"/>
    <property type="match status" value="1"/>
</dbReference>
<dbReference type="AlphaFoldDB" id="A0A2N6MNF1"/>
<organism evidence="6 7">
    <name type="scientific">Fischerella thermalis CCMEE 5330</name>
    <dbReference type="NCBI Taxonomy" id="2019670"/>
    <lineage>
        <taxon>Bacteria</taxon>
        <taxon>Bacillati</taxon>
        <taxon>Cyanobacteriota</taxon>
        <taxon>Cyanophyceae</taxon>
        <taxon>Nostocales</taxon>
        <taxon>Hapalosiphonaceae</taxon>
        <taxon>Fischerella</taxon>
    </lineage>
</organism>
<dbReference type="CDD" id="cd03230">
    <property type="entry name" value="ABC_DR_subfamily_A"/>
    <property type="match status" value="1"/>
</dbReference>
<name>A0A2N6MNF1_9CYAN</name>
<dbReference type="InterPro" id="IPR027417">
    <property type="entry name" value="P-loop_NTPase"/>
</dbReference>
<evidence type="ECO:0000256" key="3">
    <source>
        <dbReference type="ARBA" id="ARBA00022741"/>
    </source>
</evidence>
<evidence type="ECO:0000256" key="4">
    <source>
        <dbReference type="ARBA" id="ARBA00022840"/>
    </source>
</evidence>
<dbReference type="PANTHER" id="PTHR43335">
    <property type="entry name" value="ABC TRANSPORTER, ATP-BINDING PROTEIN"/>
    <property type="match status" value="1"/>
</dbReference>